<accession>A0A3G2HQM8</accession>
<evidence type="ECO:0000259" key="1">
    <source>
        <dbReference type="Pfam" id="PF09722"/>
    </source>
</evidence>
<dbReference type="RefSeq" id="WP_121737842.1">
    <property type="nucleotide sequence ID" value="NZ_CP032153.1"/>
</dbReference>
<reference evidence="2 3" key="1">
    <citation type="submission" date="2018-09" db="EMBL/GenBank/DDBJ databases">
        <title>Complete genome sequence of the hydrocarbonoclastic bacterium Alcaligenes aquatilis QD168, isolated from a crude-oil polluted marine sediment of Central Chile.</title>
        <authorList>
            <person name="Duran R.E."/>
            <person name="Barra B."/>
            <person name="Salva-Serra F."/>
            <person name="Mendez V."/>
            <person name="Moore E.R.B."/>
            <person name="Seeger M."/>
        </authorList>
    </citation>
    <scope>NUCLEOTIDE SEQUENCE [LARGE SCALE GENOMIC DNA]</scope>
    <source>
        <strain evidence="2 3">QD168</strain>
    </source>
</reference>
<dbReference type="AlphaFoldDB" id="A0A3G2HQM8"/>
<dbReference type="Pfam" id="PF09722">
    <property type="entry name" value="Xre_MbcA_ParS_C"/>
    <property type="match status" value="1"/>
</dbReference>
<feature type="domain" description="Antitoxin Xre/MbcA/ParS-like toxin-binding" evidence="1">
    <location>
        <begin position="14"/>
        <end position="63"/>
    </location>
</feature>
<sequence length="66" mass="6978">MESIKSVRAATLLAEEVFEDEAVALAWMSSSNQALGGNSPVMHCKTAVGVQQVRRILNALEYGGAA</sequence>
<name>A0A3G2HQM8_9BURK</name>
<dbReference type="KEGG" id="aaqu:D3M96_02055"/>
<dbReference type="OrthoDB" id="428683at2"/>
<protein>
    <submittedName>
        <fullName evidence="2">DUF2384 domain-containing protein</fullName>
    </submittedName>
</protein>
<evidence type="ECO:0000313" key="2">
    <source>
        <dbReference type="EMBL" id="AYN19423.1"/>
    </source>
</evidence>
<proteinExistence type="predicted"/>
<dbReference type="EMBL" id="CP032153">
    <property type="protein sequence ID" value="AYN19423.1"/>
    <property type="molecule type" value="Genomic_DNA"/>
</dbReference>
<dbReference type="Proteomes" id="UP000268070">
    <property type="component" value="Chromosome"/>
</dbReference>
<dbReference type="InterPro" id="IPR024467">
    <property type="entry name" value="Xre/MbcA/ParS-like_toxin-bd"/>
</dbReference>
<gene>
    <name evidence="2" type="ORF">D3M96_02055</name>
</gene>
<organism evidence="2 3">
    <name type="scientific">Alcaligenes aquatilis</name>
    <dbReference type="NCBI Taxonomy" id="323284"/>
    <lineage>
        <taxon>Bacteria</taxon>
        <taxon>Pseudomonadati</taxon>
        <taxon>Pseudomonadota</taxon>
        <taxon>Betaproteobacteria</taxon>
        <taxon>Burkholderiales</taxon>
        <taxon>Alcaligenaceae</taxon>
        <taxon>Alcaligenes</taxon>
    </lineage>
</organism>
<evidence type="ECO:0000313" key="3">
    <source>
        <dbReference type="Proteomes" id="UP000268070"/>
    </source>
</evidence>